<dbReference type="InterPro" id="IPR036412">
    <property type="entry name" value="HAD-like_sf"/>
</dbReference>
<organism evidence="2 3">
    <name type="scientific">Rubroshorea leprosula</name>
    <dbReference type="NCBI Taxonomy" id="152421"/>
    <lineage>
        <taxon>Eukaryota</taxon>
        <taxon>Viridiplantae</taxon>
        <taxon>Streptophyta</taxon>
        <taxon>Embryophyta</taxon>
        <taxon>Tracheophyta</taxon>
        <taxon>Spermatophyta</taxon>
        <taxon>Magnoliopsida</taxon>
        <taxon>eudicotyledons</taxon>
        <taxon>Gunneridae</taxon>
        <taxon>Pentapetalae</taxon>
        <taxon>rosids</taxon>
        <taxon>malvids</taxon>
        <taxon>Malvales</taxon>
        <taxon>Dipterocarpaceae</taxon>
        <taxon>Rubroshorea</taxon>
    </lineage>
</organism>
<feature type="domain" description="FCP1 homology" evidence="1">
    <location>
        <begin position="36"/>
        <end position="94"/>
    </location>
</feature>
<protein>
    <recommendedName>
        <fullName evidence="1">FCP1 homology domain-containing protein</fullName>
    </recommendedName>
</protein>
<reference evidence="2 3" key="1">
    <citation type="journal article" date="2021" name="Commun. Biol.">
        <title>The genome of Shorea leprosula (Dipterocarpaceae) highlights the ecological relevance of drought in aseasonal tropical rainforests.</title>
        <authorList>
            <person name="Ng K.K.S."/>
            <person name="Kobayashi M.J."/>
            <person name="Fawcett J.A."/>
            <person name="Hatakeyama M."/>
            <person name="Paape T."/>
            <person name="Ng C.H."/>
            <person name="Ang C.C."/>
            <person name="Tnah L.H."/>
            <person name="Lee C.T."/>
            <person name="Nishiyama T."/>
            <person name="Sese J."/>
            <person name="O'Brien M.J."/>
            <person name="Copetti D."/>
            <person name="Mohd Noor M.I."/>
            <person name="Ong R.C."/>
            <person name="Putra M."/>
            <person name="Sireger I.Z."/>
            <person name="Indrioko S."/>
            <person name="Kosugi Y."/>
            <person name="Izuno A."/>
            <person name="Isagi Y."/>
            <person name="Lee S.L."/>
            <person name="Shimizu K.K."/>
        </authorList>
    </citation>
    <scope>NUCLEOTIDE SEQUENCE [LARGE SCALE GENOMIC DNA]</scope>
    <source>
        <strain evidence="2">214</strain>
    </source>
</reference>
<evidence type="ECO:0000313" key="2">
    <source>
        <dbReference type="EMBL" id="GKV44604.1"/>
    </source>
</evidence>
<dbReference type="InterPro" id="IPR004274">
    <property type="entry name" value="FCP1_dom"/>
</dbReference>
<dbReference type="SUPFAM" id="SSF56784">
    <property type="entry name" value="HAD-like"/>
    <property type="match status" value="1"/>
</dbReference>
<gene>
    <name evidence="2" type="ORF">SLEP1_g51768</name>
</gene>
<dbReference type="AlphaFoldDB" id="A0AAV5M6G9"/>
<name>A0AAV5M6G9_9ROSI</name>
<keyword evidence="3" id="KW-1185">Reference proteome</keyword>
<dbReference type="Pfam" id="PF03031">
    <property type="entry name" value="NIF"/>
    <property type="match status" value="1"/>
</dbReference>
<dbReference type="EMBL" id="BPVZ01000183">
    <property type="protein sequence ID" value="GKV44604.1"/>
    <property type="molecule type" value="Genomic_DNA"/>
</dbReference>
<proteinExistence type="predicted"/>
<accession>A0AAV5M6G9</accession>
<dbReference type="Proteomes" id="UP001054252">
    <property type="component" value="Unassembled WGS sequence"/>
</dbReference>
<sequence>MTEAGEHLRDLELMPSWNILESSTKLLCILTSLIWLDHNHYIRYRLSRGVTKYQDGKHYRGLSKLNRDPAKILYVSGHAFDSSLQPENCVPIEPCI</sequence>
<dbReference type="InterPro" id="IPR023214">
    <property type="entry name" value="HAD_sf"/>
</dbReference>
<dbReference type="Gene3D" id="3.40.50.1000">
    <property type="entry name" value="HAD superfamily/HAD-like"/>
    <property type="match status" value="1"/>
</dbReference>
<comment type="caution">
    <text evidence="2">The sequence shown here is derived from an EMBL/GenBank/DDBJ whole genome shotgun (WGS) entry which is preliminary data.</text>
</comment>
<evidence type="ECO:0000313" key="3">
    <source>
        <dbReference type="Proteomes" id="UP001054252"/>
    </source>
</evidence>
<evidence type="ECO:0000259" key="1">
    <source>
        <dbReference type="Pfam" id="PF03031"/>
    </source>
</evidence>